<dbReference type="InterPro" id="IPR035513">
    <property type="entry name" value="Invertase/methylesterase_inhib"/>
</dbReference>
<proteinExistence type="evidence at transcript level"/>
<keyword evidence="2" id="KW-1133">Transmembrane helix</keyword>
<feature type="transmembrane region" description="Helical" evidence="2">
    <location>
        <begin position="28"/>
        <end position="47"/>
    </location>
</feature>
<dbReference type="InterPro" id="IPR006501">
    <property type="entry name" value="Pectinesterase_inhib_dom"/>
</dbReference>
<protein>
    <submittedName>
        <fullName evidence="4">Pectin methylesterase inhibitor 6</fullName>
    </submittedName>
</protein>
<accession>A0A6G9W1Y6</accession>
<evidence type="ECO:0000313" key="4">
    <source>
        <dbReference type="EMBL" id="QIR83200.1"/>
    </source>
</evidence>
<dbReference type="Pfam" id="PF04043">
    <property type="entry name" value="PMEI"/>
    <property type="match status" value="1"/>
</dbReference>
<reference evidence="4" key="1">
    <citation type="submission" date="2019-03" db="EMBL/GenBank/DDBJ databases">
        <title>Molecular characterization of PME/PMEI genes and their involvement in root border cells releasing of Chinese fir.</title>
        <authorList>
            <person name="Lu W."/>
        </authorList>
    </citation>
    <scope>NUCLEOTIDE SEQUENCE</scope>
</reference>
<keyword evidence="1" id="KW-0732">Signal</keyword>
<dbReference type="Gene3D" id="1.20.140.40">
    <property type="entry name" value="Invertase/pectin methylesterase inhibitor family protein"/>
    <property type="match status" value="1"/>
</dbReference>
<dbReference type="CDD" id="cd15798">
    <property type="entry name" value="PMEI-like_3"/>
    <property type="match status" value="1"/>
</dbReference>
<organism evidence="4">
    <name type="scientific">Cunninghamia lanceolata</name>
    <name type="common">China fir</name>
    <name type="synonym">Pinus lanceolata</name>
    <dbReference type="NCBI Taxonomy" id="28977"/>
    <lineage>
        <taxon>Eukaryota</taxon>
        <taxon>Viridiplantae</taxon>
        <taxon>Streptophyta</taxon>
        <taxon>Embryophyta</taxon>
        <taxon>Tracheophyta</taxon>
        <taxon>Spermatophyta</taxon>
        <taxon>Pinopsida</taxon>
        <taxon>Pinidae</taxon>
        <taxon>Conifers II</taxon>
        <taxon>Cupressales</taxon>
        <taxon>Cupressaceae</taxon>
        <taxon>Cunninghamia</taxon>
    </lineage>
</organism>
<dbReference type="PANTHER" id="PTHR31080:SF64">
    <property type="entry name" value="PLANT INVERTASE_PECTIN METHYLESTERASE INHIBITOR SUPERFAMILY PROTEIN"/>
    <property type="match status" value="1"/>
</dbReference>
<dbReference type="SMART" id="SM00856">
    <property type="entry name" value="PMEI"/>
    <property type="match status" value="1"/>
</dbReference>
<dbReference type="PANTHER" id="PTHR31080">
    <property type="entry name" value="PECTINESTERASE INHIBITOR-LIKE"/>
    <property type="match status" value="1"/>
</dbReference>
<name>A0A6G9W1Y6_CUNLA</name>
<dbReference type="InterPro" id="IPR051955">
    <property type="entry name" value="PME_Inhibitor"/>
</dbReference>
<gene>
    <name evidence="4" type="primary">PMEI6</name>
</gene>
<evidence type="ECO:0000259" key="3">
    <source>
        <dbReference type="SMART" id="SM00856"/>
    </source>
</evidence>
<dbReference type="NCBIfam" id="TIGR01614">
    <property type="entry name" value="PME_inhib"/>
    <property type="match status" value="1"/>
</dbReference>
<keyword evidence="2" id="KW-0472">Membrane</keyword>
<evidence type="ECO:0000256" key="1">
    <source>
        <dbReference type="ARBA" id="ARBA00022729"/>
    </source>
</evidence>
<dbReference type="EMBL" id="MK585509">
    <property type="protein sequence ID" value="QIR83200.1"/>
    <property type="molecule type" value="mRNA"/>
</dbReference>
<dbReference type="SUPFAM" id="SSF101148">
    <property type="entry name" value="Plant invertase/pectin methylesterase inhibitor"/>
    <property type="match status" value="1"/>
</dbReference>
<evidence type="ECO:0000256" key="2">
    <source>
        <dbReference type="SAM" id="Phobius"/>
    </source>
</evidence>
<sequence length="229" mass="25816">MYFGRQTDMQSIKSSHKSGVARSWRGHVVPFPVMCSVIVVCVGIVFIRPINAQQQQEETGLERIRSSDLIESLCNKTLYFDVCNSSLSAYPGADQAKRWEFARIAAELSRNDAQIVTDYILTLNATDPASCAALEDCVEVLDDMVDELNDCISLMADSNWTQRADDVKTWLSAALTYPYTCIEGFTDEDVDMDQNMKEKSEYLKKFTSNALAIASYLSDEESYKWIADF</sequence>
<dbReference type="AlphaFoldDB" id="A0A6G9W1Y6"/>
<keyword evidence="2" id="KW-0812">Transmembrane</keyword>
<feature type="domain" description="Pectinesterase inhibitor" evidence="3">
    <location>
        <begin position="65"/>
        <end position="213"/>
    </location>
</feature>
<dbReference type="GO" id="GO:0004857">
    <property type="term" value="F:enzyme inhibitor activity"/>
    <property type="evidence" value="ECO:0007669"/>
    <property type="project" value="InterPro"/>
</dbReference>